<dbReference type="SUPFAM" id="SSF81321">
    <property type="entry name" value="Family A G protein-coupled receptor-like"/>
    <property type="match status" value="1"/>
</dbReference>
<evidence type="ECO:0000313" key="12">
    <source>
        <dbReference type="WBParaSite" id="Hba_09978"/>
    </source>
</evidence>
<sequence length="456" mass="52291">MSDGVDCSFELSAYNALLSLLFIVVFFLSLIGNMVWSKIFYINKVNFNFRSVACIPVTLLSELTHCWLLGRFMCKMKVNSWRFKDVASAVGVCASAYTLAVIAVERYYAICRPLESRKWQTKKRALITISFVWFFSFMANVGSLAIFDSVPYRAQWTCDTIRGPIVDFLYQLYVTFVLLFIPLSLMVGLYGHVIFALTSAIGTNNFIEQAILGNDLPNRTSLSDWLFSTVSRAPSVKKCSTGEKQSLTIPASQSVSSRHSRMGSITILFGTPRSSFDSSMLLRSTHQDKILVAKRKVTRMLIIIVIVFAACWIPSYTWWLLVRTADLLFHEEQRLSLEKMKQQQCSHGNKTIIFSRKEFLSYETAPTLALIHEEIFEGLDLWHSGLNMALTILTYVSSMTNPITYCFMNKSFRASIFSYCHPRKSKKRRRIDDFNLIISLLYELNSTKTKYNFFFK</sequence>
<dbReference type="PROSITE" id="PS50262">
    <property type="entry name" value="G_PROTEIN_RECEP_F1_2"/>
    <property type="match status" value="1"/>
</dbReference>
<feature type="transmembrane region" description="Helical" evidence="9">
    <location>
        <begin position="388"/>
        <end position="408"/>
    </location>
</feature>
<evidence type="ECO:0000259" key="10">
    <source>
        <dbReference type="PROSITE" id="PS50262"/>
    </source>
</evidence>
<evidence type="ECO:0000256" key="4">
    <source>
        <dbReference type="ARBA" id="ARBA00023040"/>
    </source>
</evidence>
<dbReference type="PANTHER" id="PTHR24238">
    <property type="entry name" value="G-PROTEIN COUPLED RECEPTOR"/>
    <property type="match status" value="1"/>
</dbReference>
<name>A0A1I7WXW2_HETBA</name>
<dbReference type="InterPro" id="IPR017452">
    <property type="entry name" value="GPCR_Rhodpsn_7TM"/>
</dbReference>
<reference evidence="12" key="1">
    <citation type="submission" date="2016-11" db="UniProtKB">
        <authorList>
            <consortium name="WormBaseParasite"/>
        </authorList>
    </citation>
    <scope>IDENTIFICATION</scope>
</reference>
<dbReference type="WBParaSite" id="Hba_09978">
    <property type="protein sequence ID" value="Hba_09978"/>
    <property type="gene ID" value="Hba_09978"/>
</dbReference>
<comment type="similarity">
    <text evidence="8">Belongs to the G-protein coupled receptor 1 family.</text>
</comment>
<feature type="domain" description="G-protein coupled receptors family 1 profile" evidence="10">
    <location>
        <begin position="94"/>
        <end position="405"/>
    </location>
</feature>
<dbReference type="Pfam" id="PF00001">
    <property type="entry name" value="7tm_1"/>
    <property type="match status" value="1"/>
</dbReference>
<feature type="transmembrane region" description="Helical" evidence="9">
    <location>
        <begin position="125"/>
        <end position="147"/>
    </location>
</feature>
<dbReference type="Proteomes" id="UP000095283">
    <property type="component" value="Unplaced"/>
</dbReference>
<proteinExistence type="inferred from homology"/>
<evidence type="ECO:0000256" key="5">
    <source>
        <dbReference type="ARBA" id="ARBA00023136"/>
    </source>
</evidence>
<keyword evidence="6 8" id="KW-0675">Receptor</keyword>
<evidence type="ECO:0000256" key="3">
    <source>
        <dbReference type="ARBA" id="ARBA00022989"/>
    </source>
</evidence>
<dbReference type="PROSITE" id="PS00237">
    <property type="entry name" value="G_PROTEIN_RECEP_F1_1"/>
    <property type="match status" value="1"/>
</dbReference>
<comment type="subcellular location">
    <subcellularLocation>
        <location evidence="1">Membrane</location>
        <topology evidence="1">Multi-pass membrane protein</topology>
    </subcellularLocation>
</comment>
<feature type="transmembrane region" description="Helical" evidence="9">
    <location>
        <begin position="300"/>
        <end position="321"/>
    </location>
</feature>
<protein>
    <submittedName>
        <fullName evidence="12">G_PROTEIN_RECEP_F1_2 domain-containing protein</fullName>
    </submittedName>
</protein>
<organism evidence="11 12">
    <name type="scientific">Heterorhabditis bacteriophora</name>
    <name type="common">Entomopathogenic nematode worm</name>
    <dbReference type="NCBI Taxonomy" id="37862"/>
    <lineage>
        <taxon>Eukaryota</taxon>
        <taxon>Metazoa</taxon>
        <taxon>Ecdysozoa</taxon>
        <taxon>Nematoda</taxon>
        <taxon>Chromadorea</taxon>
        <taxon>Rhabditida</taxon>
        <taxon>Rhabditina</taxon>
        <taxon>Rhabditomorpha</taxon>
        <taxon>Strongyloidea</taxon>
        <taxon>Heterorhabditidae</taxon>
        <taxon>Heterorhabditis</taxon>
    </lineage>
</organism>
<evidence type="ECO:0000256" key="9">
    <source>
        <dbReference type="SAM" id="Phobius"/>
    </source>
</evidence>
<evidence type="ECO:0000256" key="2">
    <source>
        <dbReference type="ARBA" id="ARBA00022692"/>
    </source>
</evidence>
<evidence type="ECO:0000256" key="1">
    <source>
        <dbReference type="ARBA" id="ARBA00004141"/>
    </source>
</evidence>
<evidence type="ECO:0000256" key="6">
    <source>
        <dbReference type="ARBA" id="ARBA00023170"/>
    </source>
</evidence>
<accession>A0A1I7WXW2</accession>
<feature type="transmembrane region" description="Helical" evidence="9">
    <location>
        <begin position="86"/>
        <end position="104"/>
    </location>
</feature>
<dbReference type="InterPro" id="IPR000276">
    <property type="entry name" value="GPCR_Rhodpsn"/>
</dbReference>
<evidence type="ECO:0000313" key="11">
    <source>
        <dbReference type="Proteomes" id="UP000095283"/>
    </source>
</evidence>
<keyword evidence="3 9" id="KW-1133">Transmembrane helix</keyword>
<feature type="transmembrane region" description="Helical" evidence="9">
    <location>
        <begin position="47"/>
        <end position="70"/>
    </location>
</feature>
<feature type="transmembrane region" description="Helical" evidence="9">
    <location>
        <begin position="172"/>
        <end position="197"/>
    </location>
</feature>
<dbReference type="PRINTS" id="PR00237">
    <property type="entry name" value="GPCRRHODOPSN"/>
</dbReference>
<keyword evidence="7 8" id="KW-0807">Transducer</keyword>
<dbReference type="GO" id="GO:0008188">
    <property type="term" value="F:neuropeptide receptor activity"/>
    <property type="evidence" value="ECO:0007669"/>
    <property type="project" value="TreeGrafter"/>
</dbReference>
<dbReference type="PANTHER" id="PTHR24238:SF60">
    <property type="entry name" value="G-PROTEIN COUPLED RECEPTORS FAMILY 1 PROFILE DOMAIN-CONTAINING PROTEIN"/>
    <property type="match status" value="1"/>
</dbReference>
<keyword evidence="4 8" id="KW-0297">G-protein coupled receptor</keyword>
<evidence type="ECO:0000256" key="8">
    <source>
        <dbReference type="RuleBase" id="RU000688"/>
    </source>
</evidence>
<dbReference type="AlphaFoldDB" id="A0A1I7WXW2"/>
<keyword evidence="2 8" id="KW-0812">Transmembrane</keyword>
<dbReference type="Gene3D" id="1.20.1070.10">
    <property type="entry name" value="Rhodopsin 7-helix transmembrane proteins"/>
    <property type="match status" value="1"/>
</dbReference>
<keyword evidence="11" id="KW-1185">Reference proteome</keyword>
<keyword evidence="5 9" id="KW-0472">Membrane</keyword>
<dbReference type="GO" id="GO:0005886">
    <property type="term" value="C:plasma membrane"/>
    <property type="evidence" value="ECO:0007669"/>
    <property type="project" value="TreeGrafter"/>
</dbReference>
<feature type="transmembrane region" description="Helical" evidence="9">
    <location>
        <begin position="12"/>
        <end position="35"/>
    </location>
</feature>
<evidence type="ECO:0000256" key="7">
    <source>
        <dbReference type="ARBA" id="ARBA00023224"/>
    </source>
</evidence>